<protein>
    <submittedName>
        <fullName evidence="3">Uncharacterized protein</fullName>
    </submittedName>
</protein>
<keyword evidence="4" id="KW-1185">Reference proteome</keyword>
<feature type="transmembrane region" description="Helical" evidence="2">
    <location>
        <begin position="39"/>
        <end position="58"/>
    </location>
</feature>
<keyword evidence="2" id="KW-1133">Transmembrane helix</keyword>
<reference evidence="4" key="1">
    <citation type="submission" date="2016-05" db="EMBL/GenBank/DDBJ databases">
        <title>Comparative genomics of biotechnologically important yeasts.</title>
        <authorList>
            <consortium name="DOE Joint Genome Institute"/>
            <person name="Riley R."/>
            <person name="Haridas S."/>
            <person name="Wolfe K.H."/>
            <person name="Lopes M.R."/>
            <person name="Hittinger C.T."/>
            <person name="Goker M."/>
            <person name="Salamov A."/>
            <person name="Wisecaver J."/>
            <person name="Long T.M."/>
            <person name="Aerts A.L."/>
            <person name="Barry K."/>
            <person name="Choi C."/>
            <person name="Clum A."/>
            <person name="Coughlan A.Y."/>
            <person name="Deshpande S."/>
            <person name="Douglass A.P."/>
            <person name="Hanson S.J."/>
            <person name="Klenk H.-P."/>
            <person name="Labutti K."/>
            <person name="Lapidus A."/>
            <person name="Lindquist E."/>
            <person name="Lipzen A."/>
            <person name="Meier-Kolthoff J.P."/>
            <person name="Ohm R.A."/>
            <person name="Otillar R.P."/>
            <person name="Pangilinan J."/>
            <person name="Peng Y."/>
            <person name="Rokas A."/>
            <person name="Rosa C.A."/>
            <person name="Scheuner C."/>
            <person name="Sibirny A.A."/>
            <person name="Slot J.C."/>
            <person name="Stielow J.B."/>
            <person name="Sun H."/>
            <person name="Kurtzman C.P."/>
            <person name="Blackwell M."/>
            <person name="Grigoriev I.V."/>
            <person name="Jeffries T.W."/>
        </authorList>
    </citation>
    <scope>NUCLEOTIDE SEQUENCE [LARGE SCALE GENOMIC DNA]</scope>
    <source>
        <strain evidence="4">NRRL Y-17324</strain>
    </source>
</reference>
<evidence type="ECO:0000313" key="4">
    <source>
        <dbReference type="Proteomes" id="UP000094285"/>
    </source>
</evidence>
<dbReference type="Proteomes" id="UP000094285">
    <property type="component" value="Unassembled WGS sequence"/>
</dbReference>
<evidence type="ECO:0000313" key="3">
    <source>
        <dbReference type="EMBL" id="ODV78418.1"/>
    </source>
</evidence>
<name>A0A1E4SFX8_9ASCO</name>
<dbReference type="AlphaFoldDB" id="A0A1E4SFX8"/>
<dbReference type="GeneID" id="30980955"/>
<feature type="transmembrane region" description="Helical" evidence="2">
    <location>
        <begin position="98"/>
        <end position="116"/>
    </location>
</feature>
<keyword evidence="2" id="KW-0812">Transmembrane</keyword>
<organism evidence="3 4">
    <name type="scientific">Suhomyces tanzawaensis NRRL Y-17324</name>
    <dbReference type="NCBI Taxonomy" id="984487"/>
    <lineage>
        <taxon>Eukaryota</taxon>
        <taxon>Fungi</taxon>
        <taxon>Dikarya</taxon>
        <taxon>Ascomycota</taxon>
        <taxon>Saccharomycotina</taxon>
        <taxon>Pichiomycetes</taxon>
        <taxon>Debaryomycetaceae</taxon>
        <taxon>Suhomyces</taxon>
    </lineage>
</organism>
<accession>A0A1E4SFX8</accession>
<dbReference type="RefSeq" id="XP_020063540.1">
    <property type="nucleotide sequence ID" value="XM_020206818.1"/>
</dbReference>
<sequence length="117" mass="13359">MAEYGRQTDGGSHDHEENRVNGVEKNQLTQSGYQEIRRWLIWLGITVITILVVQRYGLLRITKYHSGGSPRLQEHSPRTFHEIELDPIERFDIDNIKYVWIVMGAVLVAVSAIVATG</sequence>
<evidence type="ECO:0000256" key="1">
    <source>
        <dbReference type="SAM" id="MobiDB-lite"/>
    </source>
</evidence>
<gene>
    <name evidence="3" type="ORF">CANTADRAFT_22424</name>
</gene>
<dbReference type="EMBL" id="KV453913">
    <property type="protein sequence ID" value="ODV78418.1"/>
    <property type="molecule type" value="Genomic_DNA"/>
</dbReference>
<feature type="region of interest" description="Disordered" evidence="1">
    <location>
        <begin position="1"/>
        <end position="24"/>
    </location>
</feature>
<evidence type="ECO:0000256" key="2">
    <source>
        <dbReference type="SAM" id="Phobius"/>
    </source>
</evidence>
<proteinExistence type="predicted"/>
<keyword evidence="2" id="KW-0472">Membrane</keyword>